<dbReference type="PANTHER" id="PTHR21192:SF2">
    <property type="entry name" value="NADH DEHYDROGENASE [UBIQUINONE] 1 ALPHA SUBCOMPLEX ASSEMBLY FACTOR 3"/>
    <property type="match status" value="1"/>
</dbReference>
<evidence type="ECO:0000313" key="1">
    <source>
        <dbReference type="EMBL" id="TLX43661.1"/>
    </source>
</evidence>
<reference evidence="1 2" key="1">
    <citation type="submission" date="2019-05" db="EMBL/GenBank/DDBJ databases">
        <authorList>
            <person name="Zhou X."/>
        </authorList>
    </citation>
    <scope>NUCLEOTIDE SEQUENCE [LARGE SCALE GENOMIC DNA]</scope>
    <source>
        <strain evidence="1 2">DSM 432</strain>
    </source>
</reference>
<dbReference type="CDD" id="cd00248">
    <property type="entry name" value="Mth938-like"/>
    <property type="match status" value="1"/>
</dbReference>
<dbReference type="Gene3D" id="3.40.1230.10">
    <property type="entry name" value="MTH938-like"/>
    <property type="match status" value="1"/>
</dbReference>
<dbReference type="Proteomes" id="UP000305131">
    <property type="component" value="Unassembled WGS sequence"/>
</dbReference>
<dbReference type="OrthoDB" id="7351393at2"/>
<dbReference type="AlphaFoldDB" id="A0A6C1KIM0"/>
<evidence type="ECO:0000313" key="2">
    <source>
        <dbReference type="Proteomes" id="UP000305131"/>
    </source>
</evidence>
<dbReference type="EMBL" id="VAUP01000015">
    <property type="protein sequence ID" value="TLX43661.1"/>
    <property type="molecule type" value="Genomic_DNA"/>
</dbReference>
<dbReference type="PANTHER" id="PTHR21192">
    <property type="entry name" value="NUCLEAR PROTEIN E3-3"/>
    <property type="match status" value="1"/>
</dbReference>
<gene>
    <name evidence="1" type="ORF">FBQ73_05975</name>
</gene>
<comment type="caution">
    <text evidence="1">The sequence shown here is derived from an EMBL/GenBank/DDBJ whole genome shotgun (WGS) entry which is preliminary data.</text>
</comment>
<dbReference type="Pfam" id="PF04430">
    <property type="entry name" value="DUF498"/>
    <property type="match status" value="1"/>
</dbReference>
<evidence type="ECO:0008006" key="3">
    <source>
        <dbReference type="Google" id="ProtNLM"/>
    </source>
</evidence>
<dbReference type="InterPro" id="IPR007523">
    <property type="entry name" value="NDUFAF3/AAMDC"/>
</dbReference>
<protein>
    <recommendedName>
        <fullName evidence="3">NADH dehydrogenase [ubiquinone] 1 alpha subcomplex assembly factor 3</fullName>
    </recommendedName>
</protein>
<sequence>MASPSGAPFFPRQVTIDGYGDSFFHFASMSHAGSILALPSGIRPWSVTAMAEVDPAALAPILAEAGAFELLLLGTGRDPAHLKEPLKQLLREKGLRFELMPTASAASTYNVLLGEGRRVGAALIAV</sequence>
<organism evidence="1 2">
    <name type="scientific">Xanthobacter autotrophicus</name>
    <dbReference type="NCBI Taxonomy" id="280"/>
    <lineage>
        <taxon>Bacteria</taxon>
        <taxon>Pseudomonadati</taxon>
        <taxon>Pseudomonadota</taxon>
        <taxon>Alphaproteobacteria</taxon>
        <taxon>Hyphomicrobiales</taxon>
        <taxon>Xanthobacteraceae</taxon>
        <taxon>Xanthobacter</taxon>
    </lineage>
</organism>
<dbReference type="GeneID" id="95773008"/>
<dbReference type="RefSeq" id="WP_138398573.1">
    <property type="nucleotide sequence ID" value="NZ_JBAFVI010000001.1"/>
</dbReference>
<name>A0A6C1KIM0_XANAU</name>
<proteinExistence type="predicted"/>
<dbReference type="InterPro" id="IPR036748">
    <property type="entry name" value="MTH938-like_sf"/>
</dbReference>
<dbReference type="SUPFAM" id="SSF64076">
    <property type="entry name" value="MTH938-like"/>
    <property type="match status" value="1"/>
</dbReference>
<accession>A0A6C1KIM0</accession>